<evidence type="ECO:0000313" key="2">
    <source>
        <dbReference type="Proteomes" id="UP000014254"/>
    </source>
</evidence>
<name>S2J6L6_MUCC1</name>
<reference evidence="2" key="1">
    <citation type="submission" date="2013-05" db="EMBL/GenBank/DDBJ databases">
        <title>The Genome sequence of Mucor circinelloides f. circinelloides 1006PhL.</title>
        <authorList>
            <consortium name="The Broad Institute Genomics Platform"/>
            <person name="Cuomo C."/>
            <person name="Earl A."/>
            <person name="Findley K."/>
            <person name="Lee S.C."/>
            <person name="Walker B."/>
            <person name="Young S."/>
            <person name="Zeng Q."/>
            <person name="Gargeya S."/>
            <person name="Fitzgerald M."/>
            <person name="Haas B."/>
            <person name="Abouelleil A."/>
            <person name="Allen A.W."/>
            <person name="Alvarado L."/>
            <person name="Arachchi H.M."/>
            <person name="Berlin A.M."/>
            <person name="Chapman S.B."/>
            <person name="Gainer-Dewar J."/>
            <person name="Goldberg J."/>
            <person name="Griggs A."/>
            <person name="Gujja S."/>
            <person name="Hansen M."/>
            <person name="Howarth C."/>
            <person name="Imamovic A."/>
            <person name="Ireland A."/>
            <person name="Larimer J."/>
            <person name="McCowan C."/>
            <person name="Murphy C."/>
            <person name="Pearson M."/>
            <person name="Poon T.W."/>
            <person name="Priest M."/>
            <person name="Roberts A."/>
            <person name="Saif S."/>
            <person name="Shea T."/>
            <person name="Sisk P."/>
            <person name="Sykes S."/>
            <person name="Wortman J."/>
            <person name="Nusbaum C."/>
            <person name="Birren B."/>
        </authorList>
    </citation>
    <scope>NUCLEOTIDE SEQUENCE [LARGE SCALE GENOMIC DNA]</scope>
    <source>
        <strain evidence="2">1006PhL</strain>
    </source>
</reference>
<organism evidence="1 2">
    <name type="scientific">Mucor circinelloides f. circinelloides (strain 1006PhL)</name>
    <name type="common">Mucormycosis agent</name>
    <name type="synonym">Calyptromyces circinelloides</name>
    <dbReference type="NCBI Taxonomy" id="1220926"/>
    <lineage>
        <taxon>Eukaryota</taxon>
        <taxon>Fungi</taxon>
        <taxon>Fungi incertae sedis</taxon>
        <taxon>Mucoromycota</taxon>
        <taxon>Mucoromycotina</taxon>
        <taxon>Mucoromycetes</taxon>
        <taxon>Mucorales</taxon>
        <taxon>Mucorineae</taxon>
        <taxon>Mucoraceae</taxon>
        <taxon>Mucor</taxon>
    </lineage>
</organism>
<dbReference type="InParanoid" id="S2J6L6"/>
<dbReference type="Proteomes" id="UP000014254">
    <property type="component" value="Unassembled WGS sequence"/>
</dbReference>
<proteinExistence type="predicted"/>
<dbReference type="OrthoDB" id="2268544at2759"/>
<accession>S2J6L6</accession>
<dbReference type="EMBL" id="KE124015">
    <property type="protein sequence ID" value="EPB85304.1"/>
    <property type="molecule type" value="Genomic_DNA"/>
</dbReference>
<dbReference type="AlphaFoldDB" id="S2J6L6"/>
<evidence type="ECO:0000313" key="1">
    <source>
        <dbReference type="EMBL" id="EPB85304.1"/>
    </source>
</evidence>
<keyword evidence="2" id="KW-1185">Reference proteome</keyword>
<sequence length="282" mass="32231">MSLNYRNAAIKKAEDMNEWSDCKQLTLNGIMLIENDFINSDIVSYDVAQAIIKEVDQIGYCQPRYCGGLSEDTFPEFRIDQIPWCCGKRAGFSVVSTKSNHALLLLEAKSNKTKGVNDLIKLCRELKDTMVDIEGQERSGTMLYGATTPFTWGGPFLLLHSIFLMIPIMACTCCDRRTKLGVLWKYTKRFSKTTALGFNQWLKKQNIDFLNQEPKRKVLKIQGSETEKLRIRILSVLDSQFHDEVADNIVSTVQSPDTMHTLNNSKMMVRSHWVLQEVEESK</sequence>
<dbReference type="STRING" id="1220926.S2J6L6"/>
<protein>
    <submittedName>
        <fullName evidence="1">Uncharacterized protein</fullName>
    </submittedName>
</protein>
<dbReference type="VEuPathDB" id="FungiDB:HMPREF1544_07918"/>
<gene>
    <name evidence="1" type="ORF">HMPREF1544_07918</name>
</gene>